<comment type="caution">
    <text evidence="1">The sequence shown here is derived from an EMBL/GenBank/DDBJ whole genome shotgun (WGS) entry which is preliminary data.</text>
</comment>
<organism evidence="1 2">
    <name type="scientific">Cohnella endophytica</name>
    <dbReference type="NCBI Taxonomy" id="2419778"/>
    <lineage>
        <taxon>Bacteria</taxon>
        <taxon>Bacillati</taxon>
        <taxon>Bacillota</taxon>
        <taxon>Bacilli</taxon>
        <taxon>Bacillales</taxon>
        <taxon>Paenibacillaceae</taxon>
        <taxon>Cohnella</taxon>
    </lineage>
</organism>
<name>A0A494Y193_9BACL</name>
<evidence type="ECO:0000313" key="1">
    <source>
        <dbReference type="EMBL" id="RKP55133.1"/>
    </source>
</evidence>
<proteinExistence type="predicted"/>
<keyword evidence="2" id="KW-1185">Reference proteome</keyword>
<accession>A0A494Y193</accession>
<sequence length="70" mass="8205">MNFRIDRIAKDTAPFLKNEHLFYINIIPNKCSRIKQKFLFFLPFLAMGTCFSTPEQTTHIGIHFLIEGTK</sequence>
<protein>
    <submittedName>
        <fullName evidence="1">Uncharacterized protein</fullName>
    </submittedName>
</protein>
<dbReference type="AlphaFoldDB" id="A0A494Y193"/>
<dbReference type="Proteomes" id="UP000282076">
    <property type="component" value="Unassembled WGS sequence"/>
</dbReference>
<dbReference type="EMBL" id="RBZM01000004">
    <property type="protein sequence ID" value="RKP55133.1"/>
    <property type="molecule type" value="Genomic_DNA"/>
</dbReference>
<evidence type="ECO:0000313" key="2">
    <source>
        <dbReference type="Proteomes" id="UP000282076"/>
    </source>
</evidence>
<gene>
    <name evidence="1" type="ORF">D7Z26_07875</name>
</gene>
<reference evidence="1 2" key="1">
    <citation type="submission" date="2018-10" db="EMBL/GenBank/DDBJ databases">
        <title>Cohnella sp. M2MS4P-1, whole genome shotgun sequence.</title>
        <authorList>
            <person name="Tuo L."/>
        </authorList>
    </citation>
    <scope>NUCLEOTIDE SEQUENCE [LARGE SCALE GENOMIC DNA]</scope>
    <source>
        <strain evidence="1 2">M2MS4P-1</strain>
    </source>
</reference>